<organism evidence="2 3">
    <name type="scientific">Pinctada imbricata</name>
    <name type="common">Atlantic pearl-oyster</name>
    <name type="synonym">Pinctada martensii</name>
    <dbReference type="NCBI Taxonomy" id="66713"/>
    <lineage>
        <taxon>Eukaryota</taxon>
        <taxon>Metazoa</taxon>
        <taxon>Spiralia</taxon>
        <taxon>Lophotrochozoa</taxon>
        <taxon>Mollusca</taxon>
        <taxon>Bivalvia</taxon>
        <taxon>Autobranchia</taxon>
        <taxon>Pteriomorphia</taxon>
        <taxon>Pterioida</taxon>
        <taxon>Pterioidea</taxon>
        <taxon>Pteriidae</taxon>
        <taxon>Pinctada</taxon>
    </lineage>
</organism>
<protein>
    <submittedName>
        <fullName evidence="2">Uncharacterized protein</fullName>
    </submittedName>
</protein>
<evidence type="ECO:0000313" key="3">
    <source>
        <dbReference type="Proteomes" id="UP001186944"/>
    </source>
</evidence>
<keyword evidence="1" id="KW-0812">Transmembrane</keyword>
<proteinExistence type="predicted"/>
<feature type="transmembrane region" description="Helical" evidence="1">
    <location>
        <begin position="18"/>
        <end position="37"/>
    </location>
</feature>
<dbReference type="SUPFAM" id="SSF49899">
    <property type="entry name" value="Concanavalin A-like lectins/glucanases"/>
    <property type="match status" value="1"/>
</dbReference>
<gene>
    <name evidence="2" type="ORF">FSP39_008338</name>
</gene>
<sequence>MADEDGDYWFLRLWCQRLTFLFSSLVMVYISLVLYTWKYKEGGVICPDFRFDQTYLHKDLQIEEEGYVLTNTNRLTRRNDGQLKQYRGVVGAVPLNRERKTVLVLRYLISMKSKAGDRTPLLHVGFVQRQHIDKPGQTSKGFLIAIMECQDKTMCLVVKKKELTRRKIPLFKNNKDSFYSGRLIILISSSSMTVAFTGVDPTSEIAYTFEEIDIHTDMWWPFYGIFNPDIANVTITFPSDEQTDAVFDQSTCHDGVFISPDGQALSNVMMGDNFRTGYKVGRQMYRGVVGDMSYEVHQIQYQDKPFYFAIQITGDIEMRKLNVKEILFEIGFAPKDVVEKHSTLQYHKKAWSLHFSRCSTLLRICVEFMERGKKVKTLVYNIINDELLLSSTISVEIEPNVGSLKFYGSEGDLWQEYQDVDFSFPLFPVFGMTDKSFLKMKLLTEDKVPNYNVLGYFGSSPVCDI</sequence>
<dbReference type="AlphaFoldDB" id="A0AA88XZS3"/>
<reference evidence="2" key="1">
    <citation type="submission" date="2019-08" db="EMBL/GenBank/DDBJ databases">
        <title>The improved chromosome-level genome for the pearl oyster Pinctada fucata martensii using PacBio sequencing and Hi-C.</title>
        <authorList>
            <person name="Zheng Z."/>
        </authorList>
    </citation>
    <scope>NUCLEOTIDE SEQUENCE</scope>
    <source>
        <strain evidence="2">ZZ-2019</strain>
        <tissue evidence="2">Adductor muscle</tissue>
    </source>
</reference>
<dbReference type="Proteomes" id="UP001186944">
    <property type="component" value="Unassembled WGS sequence"/>
</dbReference>
<evidence type="ECO:0000256" key="1">
    <source>
        <dbReference type="SAM" id="Phobius"/>
    </source>
</evidence>
<evidence type="ECO:0000313" key="2">
    <source>
        <dbReference type="EMBL" id="KAK3094958.1"/>
    </source>
</evidence>
<accession>A0AA88XZS3</accession>
<comment type="caution">
    <text evidence="2">The sequence shown here is derived from an EMBL/GenBank/DDBJ whole genome shotgun (WGS) entry which is preliminary data.</text>
</comment>
<keyword evidence="1" id="KW-0472">Membrane</keyword>
<keyword evidence="3" id="KW-1185">Reference proteome</keyword>
<dbReference type="InterPro" id="IPR013320">
    <property type="entry name" value="ConA-like_dom_sf"/>
</dbReference>
<name>A0AA88XZS3_PINIB</name>
<keyword evidence="1" id="KW-1133">Transmembrane helix</keyword>
<dbReference type="EMBL" id="VSWD01000008">
    <property type="protein sequence ID" value="KAK3094958.1"/>
    <property type="molecule type" value="Genomic_DNA"/>
</dbReference>